<keyword evidence="5" id="KW-0998">Cell outer membrane</keyword>
<comment type="similarity">
    <text evidence="2">Belongs to the SusD family.</text>
</comment>
<dbReference type="SUPFAM" id="SSF48452">
    <property type="entry name" value="TPR-like"/>
    <property type="match status" value="1"/>
</dbReference>
<dbReference type="InterPro" id="IPR012944">
    <property type="entry name" value="SusD_RagB_dom"/>
</dbReference>
<dbReference type="Pfam" id="PF14322">
    <property type="entry name" value="SusD-like_3"/>
    <property type="match status" value="1"/>
</dbReference>
<dbReference type="AlphaFoldDB" id="A0A1I2ZZE9"/>
<dbReference type="GO" id="GO:0009279">
    <property type="term" value="C:cell outer membrane"/>
    <property type="evidence" value="ECO:0007669"/>
    <property type="project" value="UniProtKB-SubCell"/>
</dbReference>
<proteinExistence type="inferred from homology"/>
<evidence type="ECO:0000259" key="6">
    <source>
        <dbReference type="Pfam" id="PF07980"/>
    </source>
</evidence>
<dbReference type="OrthoDB" id="1097962at2"/>
<dbReference type="Proteomes" id="UP000199666">
    <property type="component" value="Unassembled WGS sequence"/>
</dbReference>
<evidence type="ECO:0000256" key="2">
    <source>
        <dbReference type="ARBA" id="ARBA00006275"/>
    </source>
</evidence>
<name>A0A1I2ZZE9_9SPHI</name>
<dbReference type="Gene3D" id="1.25.40.390">
    <property type="match status" value="2"/>
</dbReference>
<dbReference type="InterPro" id="IPR033985">
    <property type="entry name" value="SusD-like_N"/>
</dbReference>
<feature type="domain" description="SusD-like N-terminal" evidence="7">
    <location>
        <begin position="39"/>
        <end position="226"/>
    </location>
</feature>
<reference evidence="8 9" key="1">
    <citation type="submission" date="2016-10" db="EMBL/GenBank/DDBJ databases">
        <authorList>
            <person name="de Groot N.N."/>
        </authorList>
    </citation>
    <scope>NUCLEOTIDE SEQUENCE [LARGE SCALE GENOMIC DNA]</scope>
    <source>
        <strain evidence="8 9">DSM 18684</strain>
    </source>
</reference>
<comment type="subcellular location">
    <subcellularLocation>
        <location evidence="1">Cell outer membrane</location>
    </subcellularLocation>
</comment>
<dbReference type="STRING" id="414048.SAMN04489864_11250"/>
<dbReference type="EMBL" id="FOPP01000012">
    <property type="protein sequence ID" value="SFH43237.1"/>
    <property type="molecule type" value="Genomic_DNA"/>
</dbReference>
<evidence type="ECO:0000313" key="9">
    <source>
        <dbReference type="Proteomes" id="UP000199666"/>
    </source>
</evidence>
<evidence type="ECO:0000256" key="5">
    <source>
        <dbReference type="ARBA" id="ARBA00023237"/>
    </source>
</evidence>
<evidence type="ECO:0000256" key="1">
    <source>
        <dbReference type="ARBA" id="ARBA00004442"/>
    </source>
</evidence>
<evidence type="ECO:0000256" key="4">
    <source>
        <dbReference type="ARBA" id="ARBA00023136"/>
    </source>
</evidence>
<evidence type="ECO:0000256" key="3">
    <source>
        <dbReference type="ARBA" id="ARBA00022729"/>
    </source>
</evidence>
<protein>
    <submittedName>
        <fullName evidence="8">SusD family protein</fullName>
    </submittedName>
</protein>
<organism evidence="8 9">
    <name type="scientific">Pedobacter insulae</name>
    <dbReference type="NCBI Taxonomy" id="414048"/>
    <lineage>
        <taxon>Bacteria</taxon>
        <taxon>Pseudomonadati</taxon>
        <taxon>Bacteroidota</taxon>
        <taxon>Sphingobacteriia</taxon>
        <taxon>Sphingobacteriales</taxon>
        <taxon>Sphingobacteriaceae</taxon>
        <taxon>Pedobacter</taxon>
    </lineage>
</organism>
<gene>
    <name evidence="8" type="ORF">SAMN04489864_11250</name>
</gene>
<sequence>MPTSNNSIFTNLKEFEMRNRIYASLLTLIVIVSCASCKKWLDVQPSTKIKSDVLFETEQGYKDALLGCYAIMKTEQLYGRELTFGFMDAAAAQYDLFNNATYRDLSTFNFTYKTTLLRPKVDNIWSSMYNVIANANNILDHIDQDKALFTGTNYQVIKGEALAIRAYVHLDLMRLFASTDLTKVAIPYMRSLTTEVNPRLTGNEVMKLLLQDLQDAATNLSIDPIKNGTKRSTSEFMNNRHQRLNYFAVKGLAARAYLWQGDKVNALANAMEVMSSGNQIFPWIQTSNIAASLEKDRDYTFSTENLFSLNVFDLKAIGNTWVFAALPANQLQKSSFAYNTMFQTTVAGVGANDIRYLYTTKALGTNFIVNKFYQPDNYNPAYATMIPLLRRSEMNYIAAECNIGVNNQAAIDLLNEVRTNRGIVTPLANTLTEVQIQAEILIEFRKEFQGEGQLFAYCKRTKAARFPNNSTNLTDTQLILPLPDVEIEFGR</sequence>
<accession>A0A1I2ZZE9</accession>
<evidence type="ECO:0000313" key="8">
    <source>
        <dbReference type="EMBL" id="SFH43237.1"/>
    </source>
</evidence>
<keyword evidence="3" id="KW-0732">Signal</keyword>
<keyword evidence="9" id="KW-1185">Reference proteome</keyword>
<evidence type="ECO:0000259" key="7">
    <source>
        <dbReference type="Pfam" id="PF14322"/>
    </source>
</evidence>
<feature type="domain" description="RagB/SusD" evidence="6">
    <location>
        <begin position="346"/>
        <end position="455"/>
    </location>
</feature>
<dbReference type="InterPro" id="IPR011990">
    <property type="entry name" value="TPR-like_helical_dom_sf"/>
</dbReference>
<dbReference type="Pfam" id="PF07980">
    <property type="entry name" value="SusD_RagB"/>
    <property type="match status" value="1"/>
</dbReference>
<keyword evidence="4" id="KW-0472">Membrane</keyword>